<comment type="caution">
    <text evidence="1">The sequence shown here is derived from an EMBL/GenBank/DDBJ whole genome shotgun (WGS) entry which is preliminary data.</text>
</comment>
<evidence type="ECO:0000313" key="2">
    <source>
        <dbReference type="Proteomes" id="UP000246077"/>
    </source>
</evidence>
<accession>A0A317E5W1</accession>
<organism evidence="1 2">
    <name type="scientific">Zavarzinia compransoris</name>
    <dbReference type="NCBI Taxonomy" id="1264899"/>
    <lineage>
        <taxon>Bacteria</taxon>
        <taxon>Pseudomonadati</taxon>
        <taxon>Pseudomonadota</taxon>
        <taxon>Alphaproteobacteria</taxon>
        <taxon>Rhodospirillales</taxon>
        <taxon>Zavarziniaceae</taxon>
        <taxon>Zavarzinia</taxon>
    </lineage>
</organism>
<dbReference type="RefSeq" id="WP_109921040.1">
    <property type="nucleotide sequence ID" value="NZ_QGLF01000002.1"/>
</dbReference>
<dbReference type="EMBL" id="QGLF01000002">
    <property type="protein sequence ID" value="PWR22397.1"/>
    <property type="molecule type" value="Genomic_DNA"/>
</dbReference>
<evidence type="ECO:0000313" key="1">
    <source>
        <dbReference type="EMBL" id="PWR22397.1"/>
    </source>
</evidence>
<gene>
    <name evidence="1" type="ORF">DKG75_06255</name>
</gene>
<dbReference type="OrthoDB" id="9811330at2"/>
<keyword evidence="2" id="KW-1185">Reference proteome</keyword>
<reference evidence="2" key="1">
    <citation type="submission" date="2018-05" db="EMBL/GenBank/DDBJ databases">
        <title>Zavarzinia sp. HR-AS.</title>
        <authorList>
            <person name="Lee Y."/>
            <person name="Jeon C.O."/>
        </authorList>
    </citation>
    <scope>NUCLEOTIDE SEQUENCE [LARGE SCALE GENOMIC DNA]</scope>
    <source>
        <strain evidence="2">DSM 1231</strain>
    </source>
</reference>
<sequence length="90" mass="10033">MTQAFQDHAPDQPALTDYDRQQTGRYFRLLDAAAEGADWREAVSLVFGIDAGIEPKRARLVYDSHLARARWLAGQGYRDVMIPGANTPGQ</sequence>
<protein>
    <submittedName>
        <fullName evidence="1">DUF2285 domain-containing protein</fullName>
    </submittedName>
</protein>
<proteinExistence type="predicted"/>
<name>A0A317E5W1_9PROT</name>
<dbReference type="AlphaFoldDB" id="A0A317E5W1"/>
<dbReference type="Proteomes" id="UP000246077">
    <property type="component" value="Unassembled WGS sequence"/>
</dbReference>